<evidence type="ECO:0000256" key="1">
    <source>
        <dbReference type="SAM" id="MobiDB-lite"/>
    </source>
</evidence>
<protein>
    <submittedName>
        <fullName evidence="2">Uncharacterized protein</fullName>
    </submittedName>
</protein>
<feature type="compositionally biased region" description="Polar residues" evidence="1">
    <location>
        <begin position="27"/>
        <end position="36"/>
    </location>
</feature>
<evidence type="ECO:0000313" key="3">
    <source>
        <dbReference type="Proteomes" id="UP000186108"/>
    </source>
</evidence>
<name>A0A1B1KBD5_RHOOP</name>
<feature type="compositionally biased region" description="Basic residues" evidence="1">
    <location>
        <begin position="13"/>
        <end position="23"/>
    </location>
</feature>
<feature type="region of interest" description="Disordered" evidence="1">
    <location>
        <begin position="1"/>
        <end position="55"/>
    </location>
</feature>
<reference evidence="2 3" key="1">
    <citation type="submission" date="2014-07" db="EMBL/GenBank/DDBJ databases">
        <authorList>
            <person name="Zhang J.E."/>
            <person name="Yang H."/>
            <person name="Guo J."/>
            <person name="Deng Z."/>
            <person name="Luo H."/>
            <person name="Luo M."/>
            <person name="Zhao B."/>
        </authorList>
    </citation>
    <scope>NUCLEOTIDE SEQUENCE [LARGE SCALE GENOMIC DNA]</scope>
    <source>
        <strain evidence="2 3">1CP</strain>
    </source>
</reference>
<dbReference type="Proteomes" id="UP000186108">
    <property type="component" value="Chromosome"/>
</dbReference>
<gene>
    <name evidence="2" type="ORF">R1CP_26310</name>
</gene>
<accession>A0A1B1KBD5</accession>
<dbReference type="PATRIC" id="fig|37919.13.peg.5516"/>
<dbReference type="EMBL" id="CP009111">
    <property type="protein sequence ID" value="ANS29910.1"/>
    <property type="molecule type" value="Genomic_DNA"/>
</dbReference>
<evidence type="ECO:0000313" key="2">
    <source>
        <dbReference type="EMBL" id="ANS29910.1"/>
    </source>
</evidence>
<proteinExistence type="predicted"/>
<dbReference type="AlphaFoldDB" id="A0A1B1KBD5"/>
<sequence>MRRIAGSSGGRRSGSRGRWRIRPRSSQSGTCRTRQPASRAPVRNNSSGRRRSRPCGCVRAPARHCHARRSSLCRLSSVANVSITRYQFLHCPSPRIGVCGIRGLPVVGVSKGAGGGPVAFSARGFGSPLCSRSDRGADPCRTVSGCAGATLERAKVLLGCRVPGAGFGRMGGVASRSARCCGRAILVRCIESARISVRVPGGAAGRAWADARPCGSGRHPVVWCGGIDWLSS</sequence>
<organism evidence="2 3">
    <name type="scientific">Rhodococcus opacus</name>
    <name type="common">Nocardia opaca</name>
    <dbReference type="NCBI Taxonomy" id="37919"/>
    <lineage>
        <taxon>Bacteria</taxon>
        <taxon>Bacillati</taxon>
        <taxon>Actinomycetota</taxon>
        <taxon>Actinomycetes</taxon>
        <taxon>Mycobacteriales</taxon>
        <taxon>Nocardiaceae</taxon>
        <taxon>Rhodococcus</taxon>
    </lineage>
</organism>